<name>A0AAD2HTJ1_9AGAR</name>
<feature type="domain" description="AtuA-like ferredoxin-fold" evidence="2">
    <location>
        <begin position="493"/>
        <end position="588"/>
    </location>
</feature>
<protein>
    <recommendedName>
        <fullName evidence="5">DUF1446-domain-containing protein</fullName>
    </recommendedName>
</protein>
<dbReference type="Proteomes" id="UP001295794">
    <property type="component" value="Unassembled WGS sequence"/>
</dbReference>
<evidence type="ECO:0000259" key="2">
    <source>
        <dbReference type="Pfam" id="PF23544"/>
    </source>
</evidence>
<dbReference type="PANTHER" id="PTHR47585">
    <property type="match status" value="1"/>
</dbReference>
<evidence type="ECO:0000313" key="3">
    <source>
        <dbReference type="EMBL" id="CAK5281131.1"/>
    </source>
</evidence>
<dbReference type="Pfam" id="PF07287">
    <property type="entry name" value="AtuA"/>
    <property type="match status" value="1"/>
</dbReference>
<dbReference type="AlphaFoldDB" id="A0AAD2HTJ1"/>
<dbReference type="Pfam" id="PF23544">
    <property type="entry name" value="AtuA_ferredoxin"/>
    <property type="match status" value="1"/>
</dbReference>
<dbReference type="EMBL" id="CAVNYO010000444">
    <property type="protein sequence ID" value="CAK5281131.1"/>
    <property type="molecule type" value="Genomic_DNA"/>
</dbReference>
<reference evidence="3" key="1">
    <citation type="submission" date="2023-11" db="EMBL/GenBank/DDBJ databases">
        <authorList>
            <person name="De Vega J J."/>
            <person name="De Vega J J."/>
        </authorList>
    </citation>
    <scope>NUCLEOTIDE SEQUENCE</scope>
</reference>
<organism evidence="3 4">
    <name type="scientific">Mycena citricolor</name>
    <dbReference type="NCBI Taxonomy" id="2018698"/>
    <lineage>
        <taxon>Eukaryota</taxon>
        <taxon>Fungi</taxon>
        <taxon>Dikarya</taxon>
        <taxon>Basidiomycota</taxon>
        <taxon>Agaricomycotina</taxon>
        <taxon>Agaricomycetes</taxon>
        <taxon>Agaricomycetidae</taxon>
        <taxon>Agaricales</taxon>
        <taxon>Marasmiineae</taxon>
        <taxon>Mycenaceae</taxon>
        <taxon>Mycena</taxon>
    </lineage>
</organism>
<dbReference type="InterPro" id="IPR056362">
    <property type="entry name" value="AtuA-like_ferredoxin_dom"/>
</dbReference>
<gene>
    <name evidence="3" type="ORF">MYCIT1_LOCUS32024</name>
</gene>
<feature type="domain" description="Acyclic terpene utilisation N-terminal" evidence="1">
    <location>
        <begin position="6"/>
        <end position="452"/>
    </location>
</feature>
<evidence type="ECO:0000313" key="4">
    <source>
        <dbReference type="Proteomes" id="UP001295794"/>
    </source>
</evidence>
<evidence type="ECO:0008006" key="5">
    <source>
        <dbReference type="Google" id="ProtNLM"/>
    </source>
</evidence>
<comment type="caution">
    <text evidence="3">The sequence shown here is derived from an EMBL/GenBank/DDBJ whole genome shotgun (WGS) entry which is preliminary data.</text>
</comment>
<accession>A0AAD2HTJ1</accession>
<proteinExistence type="predicted"/>
<keyword evidence="4" id="KW-1185">Reference proteome</keyword>
<sequence>MTRPPVRIAGGSGSTVDRRSGFAKIAAAFPNDPVDVIIGDFMSEGNMTTMAAKRAGGTEEVAYDAGFLESLELALEDVAKYRIKIVVNAGGSDTCGLHRDVTELLRRRGVSLNVAWISGDDVLATMLDRDLKTFSNVHTDQSLAAWPFKPIAAQAYLGGLGIAAALTYGADIVLCGRVSDASLVIGAAAWYHGWLRNSLPQISKALVAGHLIECSTYVTGGNFSGFRELEHRDKWLDLGYPIAEIGAGGEVVITKQRGTGGMVTVETCTAQLLYEIQGPWYFNSDVTAILSDISFTQIGVDRVSVSGIKWAPPPRTTKVGITALGGYQAEMLFYLVGLDIPAKARLMEKQVRYELREQIEQLSSIQFQLLGSSEPNARTQNMATVTLRIVAQAQDAEALGPLKFARPLMDLIMSSYPGGTCNLDIRPALPRPVYEYFVTSLDQHEIRHRAHLNDGKTVDLPPPIVTWQFPRQQPSHPESKLAGLYFGPTVRVPLGLVANARSGDKGSDANVGIFVSDDEQWEWLRRFLDVERMKELLASEYTGDKIDRFELPNIRAVHFLLHNHLDRGVSCTMSVDCLGKNVAEFLRSRYVEIPKKFLLDAEAKL</sequence>
<dbReference type="InterPro" id="IPR010839">
    <property type="entry name" value="AtuA_N"/>
</dbReference>
<dbReference type="PANTHER" id="PTHR47585:SF2">
    <property type="entry name" value="DUF1446 DOMAIN PROTEIN (AFU_ORTHOLOGUE AFUA_6G11420)"/>
    <property type="match status" value="1"/>
</dbReference>
<evidence type="ECO:0000259" key="1">
    <source>
        <dbReference type="Pfam" id="PF07287"/>
    </source>
</evidence>